<proteinExistence type="predicted"/>
<dbReference type="AlphaFoldDB" id="A0A3A4A2Z6"/>
<accession>A0A3A4A2Z6</accession>
<organism evidence="2 3">
    <name type="scientific">Bailinhaonella thermotolerans</name>
    <dbReference type="NCBI Taxonomy" id="1070861"/>
    <lineage>
        <taxon>Bacteria</taxon>
        <taxon>Bacillati</taxon>
        <taxon>Actinomycetota</taxon>
        <taxon>Actinomycetes</taxon>
        <taxon>Streptosporangiales</taxon>
        <taxon>Streptosporangiaceae</taxon>
        <taxon>Bailinhaonella</taxon>
    </lineage>
</organism>
<evidence type="ECO:0000259" key="1">
    <source>
        <dbReference type="Pfam" id="PF04149"/>
    </source>
</evidence>
<keyword evidence="3" id="KW-1185">Reference proteome</keyword>
<dbReference type="OrthoDB" id="3431580at2"/>
<dbReference type="RefSeq" id="WP_119930896.1">
    <property type="nucleotide sequence ID" value="NZ_QZEY01000021.1"/>
</dbReference>
<dbReference type="EMBL" id="QZEY01000021">
    <property type="protein sequence ID" value="RJL22805.1"/>
    <property type="molecule type" value="Genomic_DNA"/>
</dbReference>
<dbReference type="Proteomes" id="UP000265768">
    <property type="component" value="Unassembled WGS sequence"/>
</dbReference>
<reference evidence="2 3" key="1">
    <citation type="submission" date="2018-09" db="EMBL/GenBank/DDBJ databases">
        <title>YIM 75507 draft genome.</title>
        <authorList>
            <person name="Tang S."/>
            <person name="Feng Y."/>
        </authorList>
    </citation>
    <scope>NUCLEOTIDE SEQUENCE [LARGE SCALE GENOMIC DNA]</scope>
    <source>
        <strain evidence="2 3">YIM 75507</strain>
    </source>
</reference>
<dbReference type="InterPro" id="IPR007278">
    <property type="entry name" value="DUF397"/>
</dbReference>
<protein>
    <submittedName>
        <fullName evidence="2">DUF397 domain-containing protein</fullName>
    </submittedName>
</protein>
<comment type="caution">
    <text evidence="2">The sequence shown here is derived from an EMBL/GenBank/DDBJ whole genome shotgun (WGS) entry which is preliminary data.</text>
</comment>
<name>A0A3A4A2Z6_9ACTN</name>
<evidence type="ECO:0000313" key="2">
    <source>
        <dbReference type="EMBL" id="RJL22805.1"/>
    </source>
</evidence>
<feature type="domain" description="DUF397" evidence="1">
    <location>
        <begin position="5"/>
        <end position="56"/>
    </location>
</feature>
<sequence>MGEIVWRKSSHSGQEGDCVEVAATGGHVLIRDSKAPDGGVIAVSPETWRDFLRSVKGG</sequence>
<gene>
    <name evidence="2" type="ORF">D5H75_35075</name>
</gene>
<dbReference type="Pfam" id="PF04149">
    <property type="entry name" value="DUF397"/>
    <property type="match status" value="1"/>
</dbReference>
<evidence type="ECO:0000313" key="3">
    <source>
        <dbReference type="Proteomes" id="UP000265768"/>
    </source>
</evidence>